<feature type="transmembrane region" description="Helical" evidence="1">
    <location>
        <begin position="81"/>
        <end position="99"/>
    </location>
</feature>
<organism evidence="2">
    <name type="scientific">marine metagenome</name>
    <dbReference type="NCBI Taxonomy" id="408172"/>
    <lineage>
        <taxon>unclassified sequences</taxon>
        <taxon>metagenomes</taxon>
        <taxon>ecological metagenomes</taxon>
    </lineage>
</organism>
<dbReference type="PANTHER" id="PTHR34980">
    <property type="entry name" value="INNER MEMBRANE PROTEIN-RELATED-RELATED"/>
    <property type="match status" value="1"/>
</dbReference>
<feature type="transmembrane region" description="Helical" evidence="1">
    <location>
        <begin position="56"/>
        <end position="75"/>
    </location>
</feature>
<proteinExistence type="predicted"/>
<name>A0A382Z3Y7_9ZZZZ</name>
<protein>
    <recommendedName>
        <fullName evidence="3">DUF805 domain-containing protein</fullName>
    </recommendedName>
</protein>
<keyword evidence="1" id="KW-0472">Membrane</keyword>
<gene>
    <name evidence="2" type="ORF">METZ01_LOCUS443078</name>
</gene>
<accession>A0A382Z3Y7</accession>
<dbReference type="Pfam" id="PF05656">
    <property type="entry name" value="DUF805"/>
    <property type="match status" value="1"/>
</dbReference>
<keyword evidence="1" id="KW-1133">Transmembrane helix</keyword>
<sequence length="135" mass="14719">AELDEGAQFCGICGTSLPSGETSSETEQPIVGFGEAISRGYKNYLKFSGRATRAEFWWFQLFYYVVILGGILLGGVIHDSVMFLILVFAVLSIIPDLSLSVRRLHDCGNSGWLILVGLVPLVGGLIMLVLYCRQG</sequence>
<dbReference type="EMBL" id="UINC01180834">
    <property type="protein sequence ID" value="SVD90224.1"/>
    <property type="molecule type" value="Genomic_DNA"/>
</dbReference>
<evidence type="ECO:0008006" key="3">
    <source>
        <dbReference type="Google" id="ProtNLM"/>
    </source>
</evidence>
<feature type="transmembrane region" description="Helical" evidence="1">
    <location>
        <begin position="111"/>
        <end position="131"/>
    </location>
</feature>
<evidence type="ECO:0000313" key="2">
    <source>
        <dbReference type="EMBL" id="SVD90224.1"/>
    </source>
</evidence>
<keyword evidence="1" id="KW-0812">Transmembrane</keyword>
<feature type="non-terminal residue" evidence="2">
    <location>
        <position position="1"/>
    </location>
</feature>
<dbReference type="AlphaFoldDB" id="A0A382Z3Y7"/>
<dbReference type="InterPro" id="IPR008523">
    <property type="entry name" value="DUF805"/>
</dbReference>
<reference evidence="2" key="1">
    <citation type="submission" date="2018-05" db="EMBL/GenBank/DDBJ databases">
        <authorList>
            <person name="Lanie J.A."/>
            <person name="Ng W.-L."/>
            <person name="Kazmierczak K.M."/>
            <person name="Andrzejewski T.M."/>
            <person name="Davidsen T.M."/>
            <person name="Wayne K.J."/>
            <person name="Tettelin H."/>
            <person name="Glass J.I."/>
            <person name="Rusch D."/>
            <person name="Podicherti R."/>
            <person name="Tsui H.-C.T."/>
            <person name="Winkler M.E."/>
        </authorList>
    </citation>
    <scope>NUCLEOTIDE SEQUENCE</scope>
</reference>
<evidence type="ECO:0000256" key="1">
    <source>
        <dbReference type="SAM" id="Phobius"/>
    </source>
</evidence>
<dbReference type="GO" id="GO:0005886">
    <property type="term" value="C:plasma membrane"/>
    <property type="evidence" value="ECO:0007669"/>
    <property type="project" value="TreeGrafter"/>
</dbReference>
<dbReference type="PANTHER" id="PTHR34980:SF2">
    <property type="entry name" value="INNER MEMBRANE PROTEIN YHAH-RELATED"/>
    <property type="match status" value="1"/>
</dbReference>